<evidence type="ECO:0000313" key="1">
    <source>
        <dbReference type="EMBL" id="QQP54620.1"/>
    </source>
</evidence>
<protein>
    <submittedName>
        <fullName evidence="1">Uncharacterized protein</fullName>
    </submittedName>
</protein>
<accession>A0A7T8QTM8</accession>
<keyword evidence="2" id="KW-1185">Reference proteome</keyword>
<dbReference type="Proteomes" id="UP000595437">
    <property type="component" value="Chromosome 5"/>
</dbReference>
<gene>
    <name evidence="1" type="ORF">FKW44_007508</name>
</gene>
<dbReference type="EMBL" id="CP045894">
    <property type="protein sequence ID" value="QQP54620.1"/>
    <property type="molecule type" value="Genomic_DNA"/>
</dbReference>
<proteinExistence type="predicted"/>
<sequence>GLENGANKYLKATVLFGLSKNNRFRSPKSKAIEFSLLNCKAYIASCLSKRESLNPKILRSAMISAAARYTAFSLKIPSDTDDSWISAGNIIKFYPSKSKRYFNFLKRIMKHFN</sequence>
<name>A0A7T8QTM8_CALRO</name>
<dbReference type="AlphaFoldDB" id="A0A7T8QTM8"/>
<organism evidence="1 2">
    <name type="scientific">Caligus rogercresseyi</name>
    <name type="common">Sea louse</name>
    <dbReference type="NCBI Taxonomy" id="217165"/>
    <lineage>
        <taxon>Eukaryota</taxon>
        <taxon>Metazoa</taxon>
        <taxon>Ecdysozoa</taxon>
        <taxon>Arthropoda</taxon>
        <taxon>Crustacea</taxon>
        <taxon>Multicrustacea</taxon>
        <taxon>Hexanauplia</taxon>
        <taxon>Copepoda</taxon>
        <taxon>Siphonostomatoida</taxon>
        <taxon>Caligidae</taxon>
        <taxon>Caligus</taxon>
    </lineage>
</organism>
<evidence type="ECO:0000313" key="2">
    <source>
        <dbReference type="Proteomes" id="UP000595437"/>
    </source>
</evidence>
<feature type="non-terminal residue" evidence="1">
    <location>
        <position position="1"/>
    </location>
</feature>
<reference evidence="2" key="1">
    <citation type="submission" date="2021-01" db="EMBL/GenBank/DDBJ databases">
        <title>Caligus Genome Assembly.</title>
        <authorList>
            <person name="Gallardo-Escarate C."/>
        </authorList>
    </citation>
    <scope>NUCLEOTIDE SEQUENCE [LARGE SCALE GENOMIC DNA]</scope>
</reference>